<reference evidence="6" key="2">
    <citation type="submission" date="2025-08" db="UniProtKB">
        <authorList>
            <consortium name="Ensembl"/>
        </authorList>
    </citation>
    <scope>IDENTIFICATION</scope>
</reference>
<dbReference type="AlphaFoldDB" id="A0A670ISW7"/>
<evidence type="ECO:0000256" key="3">
    <source>
        <dbReference type="ARBA" id="ARBA00023319"/>
    </source>
</evidence>
<feature type="domain" description="Immunoglobulin" evidence="5">
    <location>
        <begin position="48"/>
        <end position="149"/>
    </location>
</feature>
<evidence type="ECO:0000256" key="2">
    <source>
        <dbReference type="ARBA" id="ARBA00023180"/>
    </source>
</evidence>
<keyword evidence="2" id="KW-0325">Glycoprotein</keyword>
<proteinExistence type="inferred from homology"/>
<protein>
    <recommendedName>
        <fullName evidence="5">Immunoglobulin domain-containing protein</fullName>
    </recommendedName>
</protein>
<comment type="similarity">
    <text evidence="4">Belongs to the immunoglobulin superfamily. CEA family.</text>
</comment>
<reference evidence="6 7" key="1">
    <citation type="journal article" date="2019" name="Proc. Natl. Acad. Sci. U.S.A.">
        <title>Regulatory changes in pterin and carotenoid genes underlie balanced color polymorphisms in the wall lizard.</title>
        <authorList>
            <person name="Andrade P."/>
            <person name="Pinho C."/>
            <person name="Perez I de Lanuza G."/>
            <person name="Afonso S."/>
            <person name="Brejcha J."/>
            <person name="Rubin C.J."/>
            <person name="Wallerman O."/>
            <person name="Pereira P."/>
            <person name="Sabatino S.J."/>
            <person name="Bellati A."/>
            <person name="Pellitteri-Rosa D."/>
            <person name="Bosakova Z."/>
            <person name="Bunikis I."/>
            <person name="Carretero M.A."/>
            <person name="Feiner N."/>
            <person name="Marsik P."/>
            <person name="Pauperio F."/>
            <person name="Salvi D."/>
            <person name="Soler L."/>
            <person name="While G.M."/>
            <person name="Uller T."/>
            <person name="Font E."/>
            <person name="Andersson L."/>
            <person name="Carneiro M."/>
        </authorList>
    </citation>
    <scope>NUCLEOTIDE SEQUENCE</scope>
</reference>
<dbReference type="InterPro" id="IPR036179">
    <property type="entry name" value="Ig-like_dom_sf"/>
</dbReference>
<evidence type="ECO:0000313" key="6">
    <source>
        <dbReference type="Ensembl" id="ENSPMRP00000015243.1"/>
    </source>
</evidence>
<dbReference type="InterPro" id="IPR003599">
    <property type="entry name" value="Ig_sub"/>
</dbReference>
<dbReference type="PANTHER" id="PTHR44427:SF1">
    <property type="entry name" value="CARCINOEMBRYONIC ANTIGEN-RELATED CELL ADHESION MOLECULE 1"/>
    <property type="match status" value="1"/>
</dbReference>
<sequence length="187" mass="20909">SSDPSCCSGSWDSCYRCFCFLLHNTASILSSCFLLTQAQGKTEIHITVDPNELREGQSVTLTPGSVDLKPYRGCTWFRGTLENKNRIFTYARIPFEDRLNGPAFTGRETVDSLCSLRITLLRLNDSGMYTLTVGLPVIYKTGNANLTVLGMNLQFFSAGGWSTVPQTLWRARLFVLEGDEQIPMPYK</sequence>
<evidence type="ECO:0000313" key="7">
    <source>
        <dbReference type="Proteomes" id="UP000472272"/>
    </source>
</evidence>
<dbReference type="OMA" id="TILWYAP"/>
<keyword evidence="1" id="KW-0732">Signal</keyword>
<dbReference type="InterPro" id="IPR013783">
    <property type="entry name" value="Ig-like_fold"/>
</dbReference>
<dbReference type="Ensembl" id="ENSPMRT00000016286.1">
    <property type="protein sequence ID" value="ENSPMRP00000015243.1"/>
    <property type="gene ID" value="ENSPMRG00000010160.1"/>
</dbReference>
<evidence type="ECO:0000256" key="4">
    <source>
        <dbReference type="ARBA" id="ARBA00038222"/>
    </source>
</evidence>
<reference evidence="6" key="3">
    <citation type="submission" date="2025-09" db="UniProtKB">
        <authorList>
            <consortium name="Ensembl"/>
        </authorList>
    </citation>
    <scope>IDENTIFICATION</scope>
</reference>
<evidence type="ECO:0000256" key="1">
    <source>
        <dbReference type="ARBA" id="ARBA00022729"/>
    </source>
</evidence>
<dbReference type="Gene3D" id="2.60.40.10">
    <property type="entry name" value="Immunoglobulins"/>
    <property type="match status" value="1"/>
</dbReference>
<dbReference type="Pfam" id="PF07686">
    <property type="entry name" value="V-set"/>
    <property type="match status" value="1"/>
</dbReference>
<dbReference type="InterPro" id="IPR013106">
    <property type="entry name" value="Ig_V-set"/>
</dbReference>
<dbReference type="InterPro" id="IPR050831">
    <property type="entry name" value="CEA_cell_adhesion"/>
</dbReference>
<dbReference type="PANTHER" id="PTHR44427">
    <property type="entry name" value="CARCINOEMBRYONIC ANTIGEN-RELATED CELL ADHESION MOLECULE 19"/>
    <property type="match status" value="1"/>
</dbReference>
<organism evidence="6 7">
    <name type="scientific">Podarcis muralis</name>
    <name type="common">Wall lizard</name>
    <name type="synonym">Lacerta muralis</name>
    <dbReference type="NCBI Taxonomy" id="64176"/>
    <lineage>
        <taxon>Eukaryota</taxon>
        <taxon>Metazoa</taxon>
        <taxon>Chordata</taxon>
        <taxon>Craniata</taxon>
        <taxon>Vertebrata</taxon>
        <taxon>Euteleostomi</taxon>
        <taxon>Lepidosauria</taxon>
        <taxon>Squamata</taxon>
        <taxon>Bifurcata</taxon>
        <taxon>Unidentata</taxon>
        <taxon>Episquamata</taxon>
        <taxon>Laterata</taxon>
        <taxon>Lacertibaenia</taxon>
        <taxon>Lacertidae</taxon>
        <taxon>Podarcis</taxon>
    </lineage>
</organism>
<dbReference type="GeneTree" id="ENSGT00950000185100"/>
<name>A0A670ISW7_PODMU</name>
<keyword evidence="3" id="KW-0393">Immunoglobulin domain</keyword>
<dbReference type="SMART" id="SM00409">
    <property type="entry name" value="IG"/>
    <property type="match status" value="1"/>
</dbReference>
<dbReference type="Proteomes" id="UP000472272">
    <property type="component" value="Chromosome 8"/>
</dbReference>
<dbReference type="SUPFAM" id="SSF48726">
    <property type="entry name" value="Immunoglobulin"/>
    <property type="match status" value="1"/>
</dbReference>
<evidence type="ECO:0000259" key="5">
    <source>
        <dbReference type="SMART" id="SM00409"/>
    </source>
</evidence>
<accession>A0A670ISW7</accession>
<keyword evidence="7" id="KW-1185">Reference proteome</keyword>